<dbReference type="KEGG" id="mpi:Mpet_2652"/>
<dbReference type="Gene3D" id="3.30.420.60">
    <property type="entry name" value="eRF1 domain 2"/>
    <property type="match status" value="1"/>
</dbReference>
<evidence type="ECO:0000313" key="4">
    <source>
        <dbReference type="Proteomes" id="UP000006565"/>
    </source>
</evidence>
<evidence type="ECO:0000313" key="3">
    <source>
        <dbReference type="EMBL" id="ADN37395.1"/>
    </source>
</evidence>
<dbReference type="RefSeq" id="WP_013330568.1">
    <property type="nucleotide sequence ID" value="NC_014507.1"/>
</dbReference>
<dbReference type="EMBL" id="CP002117">
    <property type="protein sequence ID" value="ADN37395.1"/>
    <property type="molecule type" value="Genomic_DNA"/>
</dbReference>
<protein>
    <recommendedName>
        <fullName evidence="2">Actinobacteria/chloroflexi VLRF1 release factor domain-containing protein</fullName>
    </recommendedName>
</protein>
<dbReference type="STRING" id="679926.Mpet_2652"/>
<dbReference type="GeneID" id="9745145"/>
<name>E1RG81_METP4</name>
<organism evidence="3 4">
    <name type="scientific">Methanolacinia petrolearia (strain DSM 11571 / OCM 486 / SEBR 4847)</name>
    <name type="common">Methanoplanus petrolearius</name>
    <dbReference type="NCBI Taxonomy" id="679926"/>
    <lineage>
        <taxon>Archaea</taxon>
        <taxon>Methanobacteriati</taxon>
        <taxon>Methanobacteriota</taxon>
        <taxon>Stenosarchaea group</taxon>
        <taxon>Methanomicrobia</taxon>
        <taxon>Methanomicrobiales</taxon>
        <taxon>Methanomicrobiaceae</taxon>
        <taxon>Methanolacinia</taxon>
    </lineage>
</organism>
<dbReference type="eggNOG" id="arCOG01743">
    <property type="taxonomic scope" value="Archaea"/>
</dbReference>
<reference evidence="3 4" key="1">
    <citation type="journal article" date="2010" name="Stand. Genomic Sci.">
        <title>Complete genome sequence of Methanoplanus petrolearius type strain (SEBR 4847).</title>
        <authorList>
            <person name="Brambilla E."/>
            <person name="Djao O.D."/>
            <person name="Daligault H."/>
            <person name="Lapidus A."/>
            <person name="Lucas S."/>
            <person name="Hammon N."/>
            <person name="Nolan M."/>
            <person name="Tice H."/>
            <person name="Cheng J.F."/>
            <person name="Han C."/>
            <person name="Tapia R."/>
            <person name="Goodwin L."/>
            <person name="Pitluck S."/>
            <person name="Liolios K."/>
            <person name="Ivanova N."/>
            <person name="Mavromatis K."/>
            <person name="Mikhailova N."/>
            <person name="Pati A."/>
            <person name="Chen A."/>
            <person name="Palaniappan K."/>
            <person name="Land M."/>
            <person name="Hauser L."/>
            <person name="Chang Y.J."/>
            <person name="Jeffries C.D."/>
            <person name="Rohde M."/>
            <person name="Spring S."/>
            <person name="Sikorski J."/>
            <person name="Goker M."/>
            <person name="Woyke T."/>
            <person name="Bristow J."/>
            <person name="Eisen J.A."/>
            <person name="Markowitz V."/>
            <person name="Hugenholtz P."/>
            <person name="Kyrpides N.C."/>
            <person name="Klenk H.P."/>
        </authorList>
    </citation>
    <scope>NUCLEOTIDE SEQUENCE [LARGE SCALE GENOMIC DNA]</scope>
    <source>
        <strain evidence="4">DSM 11571 / OCM 486 / SEBR 4847</strain>
    </source>
</reference>
<dbReference type="InterPro" id="IPR042226">
    <property type="entry name" value="eFR1_2_sf"/>
</dbReference>
<feature type="coiled-coil region" evidence="1">
    <location>
        <begin position="7"/>
        <end position="76"/>
    </location>
</feature>
<dbReference type="Proteomes" id="UP000006565">
    <property type="component" value="Chromosome"/>
</dbReference>
<dbReference type="InterPro" id="IPR040783">
    <property type="entry name" value="VLRF1"/>
</dbReference>
<dbReference type="AlphaFoldDB" id="E1RG81"/>
<evidence type="ECO:0000256" key="1">
    <source>
        <dbReference type="SAM" id="Coils"/>
    </source>
</evidence>
<feature type="domain" description="Actinobacteria/chloroflexi VLRF1 release factor" evidence="2">
    <location>
        <begin position="194"/>
        <end position="291"/>
    </location>
</feature>
<dbReference type="HOGENOM" id="CLU_051790_0_0_2"/>
<keyword evidence="4" id="KW-1185">Reference proteome</keyword>
<gene>
    <name evidence="3" type="ordered locus">Mpet_2652</name>
</gene>
<dbReference type="Pfam" id="PF18859">
    <property type="entry name" value="acVLRF1"/>
    <property type="match status" value="1"/>
</dbReference>
<dbReference type="OrthoDB" id="124486at2157"/>
<evidence type="ECO:0000259" key="2">
    <source>
        <dbReference type="Pfam" id="PF18859"/>
    </source>
</evidence>
<sequence>MLDKFLNRGAEEEKERLLNTIRDLEKDNESLRKRLSKREKKAAEDPARRQELEESLKKALTKIGVLEHELEACRNENNDSSGPSFKSFKLSLRESMEFIDLLSSLRSEKGELLSVYGTPGDDEILSKVPVQGIADFILDDQGDTGFVLFHGGGSELLPVFASFPPFPVESSFSVSGNSYETAELSAILNSERAAAFVLAHAGESFIGIADAKNVLFGELVRTGVKEKHSKGGWSQKRFERLREEDIRHHAEKAAAAFDSMMESHSDIVECLVLLGDIRLAEAIAAGSPLERIIRTTDIKPDRHCGEALRKEIWSSVWFRF</sequence>
<keyword evidence="1" id="KW-0175">Coiled coil</keyword>
<accession>E1RG81</accession>
<proteinExistence type="predicted"/>
<dbReference type="SUPFAM" id="SSF53137">
    <property type="entry name" value="Translational machinery components"/>
    <property type="match status" value="1"/>
</dbReference>